<gene>
    <name evidence="2" type="ORF">BRADI_3g26344v3</name>
</gene>
<reference evidence="3" key="3">
    <citation type="submission" date="2018-08" db="UniProtKB">
        <authorList>
            <consortium name="EnsemblPlants"/>
        </authorList>
    </citation>
    <scope>IDENTIFICATION</scope>
    <source>
        <strain evidence="3">cv. Bd21</strain>
    </source>
</reference>
<accession>A0A2K2CZC4</accession>
<sequence>MSSQNCSDEMELRRAGLGRVVMASCGSCWRVSRAVAACCYSCRRLCRRRCRCRRSLILPRPQARGPLQYLRRRCLGRRVRLAPCGVMPNRDEQPEIQRKGMRSREV</sequence>
<feature type="region of interest" description="Disordered" evidence="1">
    <location>
        <begin position="86"/>
        <end position="106"/>
    </location>
</feature>
<evidence type="ECO:0000313" key="2">
    <source>
        <dbReference type="EMBL" id="PNT67368.1"/>
    </source>
</evidence>
<dbReference type="InParanoid" id="A0A2K2CZC4"/>
<organism evidence="2">
    <name type="scientific">Brachypodium distachyon</name>
    <name type="common">Purple false brome</name>
    <name type="synonym">Trachynia distachya</name>
    <dbReference type="NCBI Taxonomy" id="15368"/>
    <lineage>
        <taxon>Eukaryota</taxon>
        <taxon>Viridiplantae</taxon>
        <taxon>Streptophyta</taxon>
        <taxon>Embryophyta</taxon>
        <taxon>Tracheophyta</taxon>
        <taxon>Spermatophyta</taxon>
        <taxon>Magnoliopsida</taxon>
        <taxon>Liliopsida</taxon>
        <taxon>Poales</taxon>
        <taxon>Poaceae</taxon>
        <taxon>BOP clade</taxon>
        <taxon>Pooideae</taxon>
        <taxon>Stipodae</taxon>
        <taxon>Brachypodieae</taxon>
        <taxon>Brachypodium</taxon>
    </lineage>
</organism>
<dbReference type="Gramene" id="PNT67368">
    <property type="protein sequence ID" value="PNT67368"/>
    <property type="gene ID" value="BRADI_3g26344v3"/>
</dbReference>
<dbReference type="Proteomes" id="UP000008810">
    <property type="component" value="Chromosome 3"/>
</dbReference>
<reference evidence="2 3" key="1">
    <citation type="journal article" date="2010" name="Nature">
        <title>Genome sequencing and analysis of the model grass Brachypodium distachyon.</title>
        <authorList>
            <consortium name="International Brachypodium Initiative"/>
        </authorList>
    </citation>
    <scope>NUCLEOTIDE SEQUENCE [LARGE SCALE GENOMIC DNA]</scope>
    <source>
        <strain evidence="2 3">Bd21</strain>
    </source>
</reference>
<evidence type="ECO:0000313" key="4">
    <source>
        <dbReference type="Proteomes" id="UP000008810"/>
    </source>
</evidence>
<dbReference type="EnsemblPlants" id="PNT67368">
    <property type="protein sequence ID" value="PNT67368"/>
    <property type="gene ID" value="BRADI_3g26344v3"/>
</dbReference>
<evidence type="ECO:0000313" key="3">
    <source>
        <dbReference type="EnsemblPlants" id="PNT67368"/>
    </source>
</evidence>
<reference evidence="2" key="2">
    <citation type="submission" date="2017-06" db="EMBL/GenBank/DDBJ databases">
        <title>WGS assembly of Brachypodium distachyon.</title>
        <authorList>
            <consortium name="The International Brachypodium Initiative"/>
            <person name="Lucas S."/>
            <person name="Harmon-Smith M."/>
            <person name="Lail K."/>
            <person name="Tice H."/>
            <person name="Grimwood J."/>
            <person name="Bruce D."/>
            <person name="Barry K."/>
            <person name="Shu S."/>
            <person name="Lindquist E."/>
            <person name="Wang M."/>
            <person name="Pitluck S."/>
            <person name="Vogel J.P."/>
            <person name="Garvin D.F."/>
            <person name="Mockler T.C."/>
            <person name="Schmutz J."/>
            <person name="Rokhsar D."/>
            <person name="Bevan M.W."/>
        </authorList>
    </citation>
    <scope>NUCLEOTIDE SEQUENCE</scope>
    <source>
        <strain evidence="2">Bd21</strain>
    </source>
</reference>
<evidence type="ECO:0000256" key="1">
    <source>
        <dbReference type="SAM" id="MobiDB-lite"/>
    </source>
</evidence>
<name>A0A2K2CZC4_BRADI</name>
<dbReference type="EMBL" id="CM000882">
    <property type="protein sequence ID" value="PNT67368.1"/>
    <property type="molecule type" value="Genomic_DNA"/>
</dbReference>
<dbReference type="AlphaFoldDB" id="A0A2K2CZC4"/>
<keyword evidence="4" id="KW-1185">Reference proteome</keyword>
<protein>
    <submittedName>
        <fullName evidence="2 3">Uncharacterized protein</fullName>
    </submittedName>
</protein>
<feature type="compositionally biased region" description="Basic and acidic residues" evidence="1">
    <location>
        <begin position="89"/>
        <end position="106"/>
    </location>
</feature>
<proteinExistence type="predicted"/>